<keyword evidence="11" id="KW-0694">RNA-binding</keyword>
<comment type="similarity">
    <text evidence="3">Belongs to the eukaryotic ribosomal protein eL37 family.</text>
</comment>
<dbReference type="GO" id="GO:0003735">
    <property type="term" value="F:structural constituent of ribosome"/>
    <property type="evidence" value="ECO:0007669"/>
    <property type="project" value="InterPro"/>
</dbReference>
<evidence type="ECO:0000256" key="11">
    <source>
        <dbReference type="ARBA" id="ARBA00022884"/>
    </source>
</evidence>
<dbReference type="InterPro" id="IPR011332">
    <property type="entry name" value="Ribosomal_zn-bd"/>
</dbReference>
<evidence type="ECO:0000256" key="6">
    <source>
        <dbReference type="ARBA" id="ARBA00022723"/>
    </source>
</evidence>
<dbReference type="GO" id="GO:0008234">
    <property type="term" value="F:cysteine-type peptidase activity"/>
    <property type="evidence" value="ECO:0007669"/>
    <property type="project" value="InterPro"/>
</dbReference>
<dbReference type="PROSITE" id="PS50600">
    <property type="entry name" value="ULP_PROTEASE"/>
    <property type="match status" value="1"/>
</dbReference>
<sequence>MASSFSDTALRLLLFCAEAIENRDLKSADAFLHVILILADKRPHWFRDDSIVVKYFAYALVRRAYGLHPASSYFTFPVDPAPYYQYNSYHINGVIKKVIDDALMGNRRLHLIDFNIPYYGFEGSVLSTLPNFFCYRLPVRVSYILPPFLKEYVEFSRQMEFLTEDAKEVNVELEDELKVVYGNSLAEVDECEIDFKRRRDDEMVVVYYKFKLEKLVRDAKAMKRELVRLKEINPTIVIILDFYSNHSDSDFLTCFKDSFQYSLKTLDYWQELDRYLDGKKEWEFNIEAGEGNNIIRRHPTLTEWQHLFSTAGFSRIPLNHRKDNLSVEDNSFLKIMREEEECLILGYKGCPMFFLSAWKPKVEDGHFNSNSTNYKFDQGFNPNPLPLQPLQPFLEGLILNRLAALAEIHNISKDLCCKYKLSLALTWASKVNNMNGTISDPNKKHTFFIQSNYCYVKDRKSYDFMCGFERMISVPIFEKAFESRDGYHFEPSLTEVEDFKYFMLKDCNIDVALAICLQNRHTSDEVYVVEFYWPPTESEISKSLALRIFDDLKHMKTTFVTVKVQGPEIKFQEEAISSIPTSSNTAMPLKIAEEARGIRAKEINAHIEQIVETKRNKQRKLRSKVWVDFHKSEEEGKQVAKCEHCPKVLTGSSKSGTTHLNNHSKVCPGKKKQNQESQLILPVDTNERSSTFDQERSHLALVKMVIRQQYPLDLAGQEAFKNFVKGLQPMYEFQSRDKLLSDIHRIYNEEREKLQFLSKNNHGKTAYCCLIAHFIDDSWELKMKTLGLRTLEHINDTKAVGGIIQSLVSEWNIGNKVCSITVDNSFLDDSMVQQIKENCLSNLVSLSSTHWFINCTLLEDGFREMDDLLFKLKKSIEYVTETKHGRLKFQEAVDQVKLQDGKSWDDLSLKLASDFGILDSALRSREIFCKLEQIDGNFKLNPSMEEWENAAALQSCLRCFDDIKGSQSLTVSLYLLKLCDIYMKFLQLEKSNPSFVTLMKRRFDHYWRLCNSALAVASVLDPRLKFKVVEFSYKVIYGHDSKVQLNTFREVLTNVYNEYANETKNQTTSASVLDDINWLGNNSIWDSFSKFVTASEASSKSELELYLDEHLIPMDGAIFDILGWWSDKSQMFPILAKMARDFLAIPVSIFIPCSNIKATINNPAYNILNPESMEALVCSENWLETPKGNDGENHEPTQTMDKGKRKLDEDTCVRKKSKPSNCEKAISTEDIDKDSNNNDEPAGEISIGKLQTENSSRNGCYGETSSGNKSKASNKMVGEKSSSELNHGRNVEDVSSGDSSSDNDQSDQLQSSSSESDVEITLKEQGSWSEQDIKAYLLSEFTEKENELIDKWQKNELKGKMIGRDKYFKIQGEKLAPLLMVPQGDETREEYYIEDLVVNTFFELLKKRSDKFPNIYINHYSFGSQIATQLIEGPRTEQEVLAWVKVDELRGVHKMFLPMSLSKHWVLFYVDTKEKKISWLDPIASSRIRSYNVEKDIILQWFTTLLLPKLGYVDAKEWPFLVRNDIPEQKNLVDCAVFVMKYGDCLTHGDCFPFKQEDMVHFRRRIFVDIYPRIGYWPITSIARNSYYGPSARIRDSACFSSFLFHFLPSSSFRVSHFPFQGKGTGSFGKRRNKTHTLCVRCGRRSFHLQKSRCSACAFPAARKRTLLSLLVLGFDLGINLYASSIISNEELGCSLILIEQVPIGSAEVRAVFSSGSGRVAGCMVTEGKIVDGCGICVIRNGRTVHVSVLDSLQRVKEIVKEVYC</sequence>
<dbReference type="GO" id="GO:0006508">
    <property type="term" value="P:proteolysis"/>
    <property type="evidence" value="ECO:0007669"/>
    <property type="project" value="UniProtKB-KW"/>
</dbReference>
<evidence type="ECO:0000256" key="14">
    <source>
        <dbReference type="ARBA" id="ARBA00023125"/>
    </source>
</evidence>
<dbReference type="GO" id="GO:0019843">
    <property type="term" value="F:rRNA binding"/>
    <property type="evidence" value="ECO:0007669"/>
    <property type="project" value="UniProtKB-KW"/>
</dbReference>
<dbReference type="Pfam" id="PF22922">
    <property type="entry name" value="GAF_NLP"/>
    <property type="match status" value="1"/>
</dbReference>
<dbReference type="InterPro" id="IPR005202">
    <property type="entry name" value="TF_GRAS"/>
</dbReference>
<gene>
    <name evidence="23" type="ORF">ES332_D02G032800v1</name>
</gene>
<dbReference type="Pfam" id="PF01907">
    <property type="entry name" value="Ribosomal_L37e"/>
    <property type="match status" value="1"/>
</dbReference>
<feature type="region of interest" description="Disordered" evidence="20">
    <location>
        <begin position="1184"/>
        <end position="1324"/>
    </location>
</feature>
<feature type="region of interest" description="SAW" evidence="19">
    <location>
        <begin position="288"/>
        <end position="359"/>
    </location>
</feature>
<dbReference type="GO" id="GO:0046983">
    <property type="term" value="F:protein dimerization activity"/>
    <property type="evidence" value="ECO:0007669"/>
    <property type="project" value="InterPro"/>
</dbReference>
<dbReference type="SUPFAM" id="SSF54001">
    <property type="entry name" value="Cysteine proteinases"/>
    <property type="match status" value="1"/>
</dbReference>
<evidence type="ECO:0000256" key="7">
    <source>
        <dbReference type="ARBA" id="ARBA00022730"/>
    </source>
</evidence>
<dbReference type="InterPro" id="IPR018267">
    <property type="entry name" value="Ribosomal_eL37_CS"/>
</dbReference>
<dbReference type="SUPFAM" id="SSF53098">
    <property type="entry name" value="Ribonuclease H-like"/>
    <property type="match status" value="1"/>
</dbReference>
<dbReference type="Gene3D" id="2.20.25.30">
    <property type="match status" value="1"/>
</dbReference>
<dbReference type="GO" id="GO:0006412">
    <property type="term" value="P:translation"/>
    <property type="evidence" value="ECO:0007669"/>
    <property type="project" value="InterPro"/>
</dbReference>
<comment type="caution">
    <text evidence="19">Lacks conserved residue(s) required for the propagation of feature annotation.</text>
</comment>
<dbReference type="Pfam" id="PF05699">
    <property type="entry name" value="Dimer_Tnp_hAT"/>
    <property type="match status" value="1"/>
</dbReference>
<evidence type="ECO:0008006" key="25">
    <source>
        <dbReference type="Google" id="ProtNLM"/>
    </source>
</evidence>
<dbReference type="InterPro" id="IPR011331">
    <property type="entry name" value="Ribosomal_eL37/eL43"/>
</dbReference>
<evidence type="ECO:0000256" key="10">
    <source>
        <dbReference type="ARBA" id="ARBA00022833"/>
    </source>
</evidence>
<evidence type="ECO:0000256" key="15">
    <source>
        <dbReference type="ARBA" id="ARBA00023163"/>
    </source>
</evidence>
<dbReference type="PANTHER" id="PTHR46481:SF11">
    <property type="entry name" value="ZINC FINGER BED DOMAIN-CONTAINING PROTEIN RICESLEEPER 2-LIKE"/>
    <property type="match status" value="1"/>
</dbReference>
<feature type="region of interest" description="Disordered" evidence="20">
    <location>
        <begin position="654"/>
        <end position="676"/>
    </location>
</feature>
<dbReference type="EMBL" id="CM017624">
    <property type="protein sequence ID" value="TYH82082.1"/>
    <property type="molecule type" value="Genomic_DNA"/>
</dbReference>
<keyword evidence="8 18" id="KW-0863">Zinc-finger</keyword>
<evidence type="ECO:0000256" key="2">
    <source>
        <dbReference type="ARBA" id="ARBA00005234"/>
    </source>
</evidence>
<dbReference type="InterPro" id="IPR001569">
    <property type="entry name" value="Ribosomal_eL37"/>
</dbReference>
<organism evidence="23 24">
    <name type="scientific">Gossypium tomentosum</name>
    <name type="common">Hawaiian cotton</name>
    <name type="synonym">Gossypium sandvicense</name>
    <dbReference type="NCBI Taxonomy" id="34277"/>
    <lineage>
        <taxon>Eukaryota</taxon>
        <taxon>Viridiplantae</taxon>
        <taxon>Streptophyta</taxon>
        <taxon>Embryophyta</taxon>
        <taxon>Tracheophyta</taxon>
        <taxon>Spermatophyta</taxon>
        <taxon>Magnoliopsida</taxon>
        <taxon>eudicotyledons</taxon>
        <taxon>Gunneridae</taxon>
        <taxon>Pentapetalae</taxon>
        <taxon>rosids</taxon>
        <taxon>malvids</taxon>
        <taxon>Malvales</taxon>
        <taxon>Malvaceae</taxon>
        <taxon>Malvoideae</taxon>
        <taxon>Gossypium</taxon>
    </lineage>
</organism>
<evidence type="ECO:0000256" key="20">
    <source>
        <dbReference type="SAM" id="MobiDB-lite"/>
    </source>
</evidence>
<dbReference type="InterPro" id="IPR008906">
    <property type="entry name" value="HATC_C_dom"/>
</dbReference>
<evidence type="ECO:0000256" key="18">
    <source>
        <dbReference type="PROSITE-ProRule" id="PRU00027"/>
    </source>
</evidence>
<keyword evidence="5" id="KW-0645">Protease</keyword>
<proteinExistence type="inferred from homology"/>
<dbReference type="InterPro" id="IPR025525">
    <property type="entry name" value="hAT-like_transposase_RNase-H"/>
</dbReference>
<dbReference type="InterPro" id="IPR055081">
    <property type="entry name" value="NLP1-9_GAF"/>
</dbReference>
<comment type="subunit">
    <text evidence="4">Homodimer.</text>
</comment>
<dbReference type="PANTHER" id="PTHR46481">
    <property type="entry name" value="ZINC FINGER BED DOMAIN-CONTAINING PROTEIN 4"/>
    <property type="match status" value="1"/>
</dbReference>
<evidence type="ECO:0000256" key="3">
    <source>
        <dbReference type="ARBA" id="ARBA00009805"/>
    </source>
</evidence>
<evidence type="ECO:0000313" key="23">
    <source>
        <dbReference type="EMBL" id="TYH82082.1"/>
    </source>
</evidence>
<keyword evidence="12" id="KW-0689">Ribosomal protein</keyword>
<feature type="compositionally biased region" description="Polar residues" evidence="20">
    <location>
        <begin position="1249"/>
        <end position="1273"/>
    </location>
</feature>
<comment type="similarity">
    <text evidence="2">Belongs to the peptidase C48 family.</text>
</comment>
<dbReference type="GO" id="GO:0003677">
    <property type="term" value="F:DNA binding"/>
    <property type="evidence" value="ECO:0007669"/>
    <property type="project" value="UniProtKB-KW"/>
</dbReference>
<keyword evidence="16" id="KW-0539">Nucleus</keyword>
<evidence type="ECO:0000256" key="19">
    <source>
        <dbReference type="PROSITE-ProRule" id="PRU01191"/>
    </source>
</evidence>
<dbReference type="Gene3D" id="3.40.395.10">
    <property type="entry name" value="Adenoviral Proteinase, Chain A"/>
    <property type="match status" value="1"/>
</dbReference>
<dbReference type="PROSITE" id="PS01077">
    <property type="entry name" value="RIBOSOMAL_L37E"/>
    <property type="match status" value="1"/>
</dbReference>
<evidence type="ECO:0000256" key="8">
    <source>
        <dbReference type="ARBA" id="ARBA00022771"/>
    </source>
</evidence>
<dbReference type="PROSITE" id="PS50985">
    <property type="entry name" value="GRAS"/>
    <property type="match status" value="1"/>
</dbReference>
<keyword evidence="15" id="KW-0804">Transcription</keyword>
<comment type="subcellular location">
    <subcellularLocation>
        <location evidence="1">Nucleus</location>
    </subcellularLocation>
</comment>
<reference evidence="23 24" key="1">
    <citation type="submission" date="2019-07" db="EMBL/GenBank/DDBJ databases">
        <title>WGS assembly of Gossypium tomentosum.</title>
        <authorList>
            <person name="Chen Z.J."/>
            <person name="Sreedasyam A."/>
            <person name="Ando A."/>
            <person name="Song Q."/>
            <person name="De L."/>
            <person name="Hulse-Kemp A."/>
            <person name="Ding M."/>
            <person name="Ye W."/>
            <person name="Kirkbride R."/>
            <person name="Jenkins J."/>
            <person name="Plott C."/>
            <person name="Lovell J."/>
            <person name="Lin Y.-M."/>
            <person name="Vaughn R."/>
            <person name="Liu B."/>
            <person name="Li W."/>
            <person name="Simpson S."/>
            <person name="Scheffler B."/>
            <person name="Saski C."/>
            <person name="Grover C."/>
            <person name="Hu G."/>
            <person name="Conover J."/>
            <person name="Carlson J."/>
            <person name="Shu S."/>
            <person name="Boston L."/>
            <person name="Williams M."/>
            <person name="Peterson D."/>
            <person name="Mcgee K."/>
            <person name="Jones D."/>
            <person name="Wendel J."/>
            <person name="Stelly D."/>
            <person name="Grimwood J."/>
            <person name="Schmutz J."/>
        </authorList>
    </citation>
    <scope>NUCLEOTIDE SEQUENCE [LARGE SCALE GENOMIC DNA]</scope>
    <source>
        <strain evidence="23">7179.01</strain>
    </source>
</reference>
<evidence type="ECO:0000256" key="12">
    <source>
        <dbReference type="ARBA" id="ARBA00022980"/>
    </source>
</evidence>
<dbReference type="SMART" id="SM00614">
    <property type="entry name" value="ZnF_BED"/>
    <property type="match status" value="1"/>
</dbReference>
<keyword evidence="24" id="KW-1185">Reference proteome</keyword>
<dbReference type="Proteomes" id="UP000322667">
    <property type="component" value="Chromosome D02"/>
</dbReference>
<evidence type="ECO:0000256" key="1">
    <source>
        <dbReference type="ARBA" id="ARBA00004123"/>
    </source>
</evidence>
<keyword evidence="14" id="KW-0238">DNA-binding</keyword>
<evidence type="ECO:0000259" key="21">
    <source>
        <dbReference type="PROSITE" id="PS50600"/>
    </source>
</evidence>
<evidence type="ECO:0000256" key="5">
    <source>
        <dbReference type="ARBA" id="ARBA00022670"/>
    </source>
</evidence>
<dbReference type="GO" id="GO:0008270">
    <property type="term" value="F:zinc ion binding"/>
    <property type="evidence" value="ECO:0007669"/>
    <property type="project" value="UniProtKB-KW"/>
</dbReference>
<comment type="similarity">
    <text evidence="19">Belongs to the GRAS family.</text>
</comment>
<dbReference type="InterPro" id="IPR012337">
    <property type="entry name" value="RNaseH-like_sf"/>
</dbReference>
<keyword evidence="9" id="KW-0378">Hydrolase</keyword>
<keyword evidence="6" id="KW-0479">Metal-binding</keyword>
<evidence type="ECO:0000256" key="4">
    <source>
        <dbReference type="ARBA" id="ARBA00011738"/>
    </source>
</evidence>
<evidence type="ECO:0000313" key="24">
    <source>
        <dbReference type="Proteomes" id="UP000322667"/>
    </source>
</evidence>
<accession>A0A5D2LSQ9</accession>
<keyword evidence="17" id="KW-0687">Ribonucleoprotein</keyword>
<feature type="short sequence motif" description="LxCxE motif" evidence="19">
    <location>
        <begin position="14"/>
        <end position="18"/>
    </location>
</feature>
<dbReference type="InterPro" id="IPR038765">
    <property type="entry name" value="Papain-like_cys_pep_sf"/>
</dbReference>
<dbReference type="InterPro" id="IPR052035">
    <property type="entry name" value="ZnF_BED_domain_contain"/>
</dbReference>
<dbReference type="SUPFAM" id="SSF50447">
    <property type="entry name" value="Translation proteins"/>
    <property type="match status" value="1"/>
</dbReference>
<evidence type="ECO:0000256" key="17">
    <source>
        <dbReference type="ARBA" id="ARBA00023274"/>
    </source>
</evidence>
<dbReference type="InterPro" id="IPR003656">
    <property type="entry name" value="Znf_BED"/>
</dbReference>
<dbReference type="PROSITE" id="PS50808">
    <property type="entry name" value="ZF_BED"/>
    <property type="match status" value="1"/>
</dbReference>
<keyword evidence="7" id="KW-0699">rRNA-binding</keyword>
<feature type="compositionally biased region" description="Basic and acidic residues" evidence="20">
    <location>
        <begin position="1277"/>
        <end position="1292"/>
    </location>
</feature>
<dbReference type="GO" id="GO:0005840">
    <property type="term" value="C:ribosome"/>
    <property type="evidence" value="ECO:0007669"/>
    <property type="project" value="UniProtKB-KW"/>
</dbReference>
<dbReference type="GO" id="GO:0005634">
    <property type="term" value="C:nucleus"/>
    <property type="evidence" value="ECO:0007669"/>
    <property type="project" value="UniProtKB-SubCell"/>
</dbReference>
<feature type="domain" description="Ubiquitin-like protease family profile" evidence="21">
    <location>
        <begin position="1368"/>
        <end position="1546"/>
    </location>
</feature>
<evidence type="ECO:0000256" key="9">
    <source>
        <dbReference type="ARBA" id="ARBA00022801"/>
    </source>
</evidence>
<keyword evidence="10" id="KW-0862">Zinc</keyword>
<evidence type="ECO:0000256" key="13">
    <source>
        <dbReference type="ARBA" id="ARBA00023015"/>
    </source>
</evidence>
<feature type="domain" description="BED-type" evidence="22">
    <location>
        <begin position="620"/>
        <end position="674"/>
    </location>
</feature>
<dbReference type="GO" id="GO:1990904">
    <property type="term" value="C:ribonucleoprotein complex"/>
    <property type="evidence" value="ECO:0007669"/>
    <property type="project" value="UniProtKB-KW"/>
</dbReference>
<dbReference type="Pfam" id="PF14372">
    <property type="entry name" value="hAT-like_RNase-H"/>
    <property type="match status" value="1"/>
</dbReference>
<evidence type="ECO:0000256" key="16">
    <source>
        <dbReference type="ARBA" id="ARBA00023242"/>
    </source>
</evidence>
<feature type="compositionally biased region" description="Polar residues" evidence="20">
    <location>
        <begin position="654"/>
        <end position="664"/>
    </location>
</feature>
<dbReference type="InterPro" id="IPR036236">
    <property type="entry name" value="Znf_C2H2_sf"/>
</dbReference>
<dbReference type="SUPFAM" id="SSF57667">
    <property type="entry name" value="beta-beta-alpha zinc fingers"/>
    <property type="match status" value="1"/>
</dbReference>
<name>A0A5D2LSQ9_GOSTO</name>
<dbReference type="InterPro" id="IPR009000">
    <property type="entry name" value="Transl_B-barrel_sf"/>
</dbReference>
<dbReference type="InterPro" id="IPR003653">
    <property type="entry name" value="Peptidase_C48_C"/>
</dbReference>
<feature type="compositionally biased region" description="Low complexity" evidence="20">
    <location>
        <begin position="1293"/>
        <end position="1315"/>
    </location>
</feature>
<evidence type="ECO:0000259" key="22">
    <source>
        <dbReference type="PROSITE" id="PS50808"/>
    </source>
</evidence>
<dbReference type="Pfam" id="PF03514">
    <property type="entry name" value="GRAS"/>
    <property type="match status" value="1"/>
</dbReference>
<dbReference type="Gene3D" id="2.40.30.10">
    <property type="entry name" value="Translation factors"/>
    <property type="match status" value="1"/>
</dbReference>
<protein>
    <recommendedName>
        <fullName evidence="25">Ubiquitin-like protease family profile domain-containing protein</fullName>
    </recommendedName>
</protein>
<dbReference type="SUPFAM" id="SSF57829">
    <property type="entry name" value="Zn-binding ribosomal proteins"/>
    <property type="match status" value="1"/>
</dbReference>
<keyword evidence="13" id="KW-0805">Transcription regulation</keyword>
<dbReference type="Pfam" id="PF02902">
    <property type="entry name" value="Peptidase_C48"/>
    <property type="match status" value="1"/>
</dbReference>
<dbReference type="CDD" id="cd03692">
    <property type="entry name" value="mtIF2_IVc"/>
    <property type="match status" value="1"/>
</dbReference>